<dbReference type="EMBL" id="CAXHTA020000021">
    <property type="protein sequence ID" value="CAL5229927.1"/>
    <property type="molecule type" value="Genomic_DNA"/>
</dbReference>
<feature type="domain" description="CBM20" evidence="1">
    <location>
        <begin position="35"/>
        <end position="145"/>
    </location>
</feature>
<dbReference type="CDD" id="cd05467">
    <property type="entry name" value="CBM20"/>
    <property type="match status" value="1"/>
</dbReference>
<evidence type="ECO:0000313" key="3">
    <source>
        <dbReference type="Proteomes" id="UP001497392"/>
    </source>
</evidence>
<dbReference type="Pfam" id="PF00686">
    <property type="entry name" value="CBM_20"/>
    <property type="match status" value="1"/>
</dbReference>
<protein>
    <submittedName>
        <fullName evidence="2">G13352 protein</fullName>
    </submittedName>
</protein>
<dbReference type="SMART" id="SM01065">
    <property type="entry name" value="CBM_2"/>
    <property type="match status" value="1"/>
</dbReference>
<reference evidence="2 3" key="1">
    <citation type="submission" date="2024-06" db="EMBL/GenBank/DDBJ databases">
        <authorList>
            <person name="Kraege A."/>
            <person name="Thomma B."/>
        </authorList>
    </citation>
    <scope>NUCLEOTIDE SEQUENCE [LARGE SCALE GENOMIC DNA]</scope>
</reference>
<dbReference type="PROSITE" id="PS51166">
    <property type="entry name" value="CBM20"/>
    <property type="match status" value="1"/>
</dbReference>
<dbReference type="InterPro" id="IPR013784">
    <property type="entry name" value="Carb-bd-like_fold"/>
</dbReference>
<dbReference type="InterPro" id="IPR002044">
    <property type="entry name" value="CBM20"/>
</dbReference>
<name>A0ABP1GDI4_9CHLO</name>
<evidence type="ECO:0000313" key="2">
    <source>
        <dbReference type="EMBL" id="CAL5229927.1"/>
    </source>
</evidence>
<dbReference type="InterPro" id="IPR013783">
    <property type="entry name" value="Ig-like_fold"/>
</dbReference>
<dbReference type="PANTHER" id="PTHR15048:SF0">
    <property type="entry name" value="STARCH-BINDING DOMAIN-CONTAINING PROTEIN 1"/>
    <property type="match status" value="1"/>
</dbReference>
<dbReference type="Proteomes" id="UP001497392">
    <property type="component" value="Unassembled WGS sequence"/>
</dbReference>
<dbReference type="PANTHER" id="PTHR15048">
    <property type="entry name" value="STARCH-BINDING DOMAIN-CONTAINING PROTEIN 1"/>
    <property type="match status" value="1"/>
</dbReference>
<sequence>MRHGGLAGGLGTASIDKFISRVTCPRLSRGRTAALPVQQQARINLGINYHCEFGQQVVVVGSSERLGNWQADCGLAMQWNEGDDWTVDLDLPIEDCTAVEYKYVIRGPHGDVTWKPGSNYDIPLPEQGPAAWLQTAIAIKDAWDESFRCIQMDTQESESIAMEKALSKLDALVTDAMANEQDPSAPEQLAADAEVAVAARQALQLLRAIQASESTRMLQSGKED</sequence>
<evidence type="ECO:0000259" key="1">
    <source>
        <dbReference type="PROSITE" id="PS51166"/>
    </source>
</evidence>
<comment type="caution">
    <text evidence="2">The sequence shown here is derived from an EMBL/GenBank/DDBJ whole genome shotgun (WGS) entry which is preliminary data.</text>
</comment>
<gene>
    <name evidence="2" type="primary">g13352</name>
    <name evidence="2" type="ORF">VP750_LOCUS11833</name>
</gene>
<keyword evidence="3" id="KW-1185">Reference proteome</keyword>
<dbReference type="Gene3D" id="2.60.40.10">
    <property type="entry name" value="Immunoglobulins"/>
    <property type="match status" value="1"/>
</dbReference>
<accession>A0ABP1GDI4</accession>
<proteinExistence type="predicted"/>
<organism evidence="2 3">
    <name type="scientific">Coccomyxa viridis</name>
    <dbReference type="NCBI Taxonomy" id="1274662"/>
    <lineage>
        <taxon>Eukaryota</taxon>
        <taxon>Viridiplantae</taxon>
        <taxon>Chlorophyta</taxon>
        <taxon>core chlorophytes</taxon>
        <taxon>Trebouxiophyceae</taxon>
        <taxon>Trebouxiophyceae incertae sedis</taxon>
        <taxon>Coccomyxaceae</taxon>
        <taxon>Coccomyxa</taxon>
    </lineage>
</organism>
<dbReference type="SUPFAM" id="SSF49452">
    <property type="entry name" value="Starch-binding domain-like"/>
    <property type="match status" value="1"/>
</dbReference>